<name>A0ACC3BTK4_PYRYE</name>
<protein>
    <submittedName>
        <fullName evidence="1">Uncharacterized protein</fullName>
    </submittedName>
</protein>
<evidence type="ECO:0000313" key="1">
    <source>
        <dbReference type="EMBL" id="KAK1861039.1"/>
    </source>
</evidence>
<accession>A0ACC3BTK4</accession>
<reference evidence="1" key="1">
    <citation type="submission" date="2019-11" db="EMBL/GenBank/DDBJ databases">
        <title>Nori genome reveals adaptations in red seaweeds to the harsh intertidal environment.</title>
        <authorList>
            <person name="Wang D."/>
            <person name="Mao Y."/>
        </authorList>
    </citation>
    <scope>NUCLEOTIDE SEQUENCE</scope>
    <source>
        <tissue evidence="1">Gametophyte</tissue>
    </source>
</reference>
<proteinExistence type="predicted"/>
<keyword evidence="2" id="KW-1185">Reference proteome</keyword>
<dbReference type="Proteomes" id="UP000798662">
    <property type="component" value="Chromosome 1"/>
</dbReference>
<dbReference type="EMBL" id="CM020618">
    <property type="protein sequence ID" value="KAK1861039.1"/>
    <property type="molecule type" value="Genomic_DNA"/>
</dbReference>
<organism evidence="1 2">
    <name type="scientific">Pyropia yezoensis</name>
    <name type="common">Susabi-nori</name>
    <name type="synonym">Porphyra yezoensis</name>
    <dbReference type="NCBI Taxonomy" id="2788"/>
    <lineage>
        <taxon>Eukaryota</taxon>
        <taxon>Rhodophyta</taxon>
        <taxon>Bangiophyceae</taxon>
        <taxon>Bangiales</taxon>
        <taxon>Bangiaceae</taxon>
        <taxon>Pyropia</taxon>
    </lineage>
</organism>
<evidence type="ECO:0000313" key="2">
    <source>
        <dbReference type="Proteomes" id="UP000798662"/>
    </source>
</evidence>
<sequence length="489" mass="53023">MLRSLSSPLFGALTGDSPQRLPSGGSSGVSSGVDSGADSGSEAGSGRGRSDGGSVGGRSPFSSSLSFDGEDDYVFLGDEILLTFDRLEMFADLKDIVSKERARLSATIRDRTTGLLSATRHRRKETAQLASRLLPDEASRARLQAKLAARRAELLASLREPAIVSFGEKVAFMLGLTLLLVTEGVLLRSPTRMWVWYAGLIGPLLAARAVLYRASKAGFFLYDFCYAAQLLLLGHLFLFPASGPLFRVNFAVANGPLAWAVVLWRNSLVFHSLDRLTSLAVHFLPPLVTFCLRWYGDGRVGGAEAGGGWHYGAAGDGEWRDHAMYAIGLPLGIYAAWQAAYLVKTEVISRNKLERDPELMTSLRWLTRHPGSLFYRAINAFGPTHHVATFVLLQGIYTLLTLSASVLWYESKVAHAAFLGGLFAVAAFNGASFYFEVVRPPPGGEDGDDAGREKKGKGRHRSRNKRVGAMIGGGGGGRKHRSNHHHRSE</sequence>
<comment type="caution">
    <text evidence="1">The sequence shown here is derived from an EMBL/GenBank/DDBJ whole genome shotgun (WGS) entry which is preliminary data.</text>
</comment>
<gene>
    <name evidence="1" type="ORF">I4F81_003623</name>
</gene>